<accession>A0A8H7Q2U3</accession>
<sequence length="556" mass="62709">MSESDHSRDPTIPEQQPELPTEDRPNPMDPLYDELLHQDFEDSTSAVEFCRNLAFNAGFTVKQEASANRNIYVYCSREGAPDSRRNPKAQRQRKRPSKRCDCRWRVVLYQTSNERYQFRRSLNPSASWHNHEMMPQEEMIKYWPPEVTDMIITLAGQRMATNDIRQRVQTRFPEVPWNERRFYNRITEERKRTRYRETTDRVHRLTNLSVRLCSVAAGAEDMAVKVEAELKNMLKQCCDFLKVSPESIASPIDFNQKDNIADEMSSASPKPVSTKGDDDVKVKGKGKAKAALRQTASSSSLGDGDDSSSKKRKLSDIMPKVPEGVKGSLPVVVPSYTLYIKSETLKKAPSDVQQLPSESPVASQTMTSQDGMELDSSQTMATRAQRRSRARNSLQGSSQEHHSPHLQAPHLPPPSQPLPQQSFSGSHLSHPMSGQQNPYLYHTFPVPPAVRGGDPQQQSLGNQDARYGMSSPIPTYGMNQEFSNYSMQSAFSSHSMQYGFPPGSNIPQGLHPAMIPGTDTMLPDKQQTPNGRQTMGDSQQMYVFDVQHPSNNTRQE</sequence>
<dbReference type="OrthoDB" id="5573160at2759"/>
<evidence type="ECO:0008006" key="4">
    <source>
        <dbReference type="Google" id="ProtNLM"/>
    </source>
</evidence>
<dbReference type="AlphaFoldDB" id="A0A8H7Q2U3"/>
<feature type="compositionally biased region" description="Polar residues" evidence="1">
    <location>
        <begin position="351"/>
        <end position="382"/>
    </location>
</feature>
<dbReference type="PANTHER" id="PTHR47718">
    <property type="entry name" value="OS01G0519700 PROTEIN"/>
    <property type="match status" value="1"/>
</dbReference>
<feature type="compositionally biased region" description="Polar residues" evidence="1">
    <location>
        <begin position="423"/>
        <end position="438"/>
    </location>
</feature>
<feature type="compositionally biased region" description="Basic and acidic residues" evidence="1">
    <location>
        <begin position="1"/>
        <end position="11"/>
    </location>
</feature>
<protein>
    <recommendedName>
        <fullName evidence="4">FAR1 domain-containing protein</fullName>
    </recommendedName>
</protein>
<name>A0A8H7Q2U3_9FUNG</name>
<gene>
    <name evidence="2" type="ORF">INT44_009303</name>
</gene>
<dbReference type="PANTHER" id="PTHR47718:SF3">
    <property type="entry name" value="PROTEIN FAR1-RELATED SEQUENCE 5-LIKE"/>
    <property type="match status" value="1"/>
</dbReference>
<feature type="region of interest" description="Disordered" evidence="1">
    <location>
        <begin position="347"/>
        <end position="468"/>
    </location>
</feature>
<evidence type="ECO:0000313" key="3">
    <source>
        <dbReference type="Proteomes" id="UP000612746"/>
    </source>
</evidence>
<proteinExistence type="predicted"/>
<evidence type="ECO:0000256" key="1">
    <source>
        <dbReference type="SAM" id="MobiDB-lite"/>
    </source>
</evidence>
<feature type="region of interest" description="Disordered" evidence="1">
    <location>
        <begin position="1"/>
        <end position="31"/>
    </location>
</feature>
<dbReference type="Proteomes" id="UP000612746">
    <property type="component" value="Unassembled WGS sequence"/>
</dbReference>
<keyword evidence="3" id="KW-1185">Reference proteome</keyword>
<evidence type="ECO:0000313" key="2">
    <source>
        <dbReference type="EMBL" id="KAG2184288.1"/>
    </source>
</evidence>
<reference evidence="2" key="1">
    <citation type="submission" date="2020-12" db="EMBL/GenBank/DDBJ databases">
        <title>Metabolic potential, ecology and presence of endohyphal bacteria is reflected in genomic diversity of Mucoromycotina.</title>
        <authorList>
            <person name="Muszewska A."/>
            <person name="Okrasinska A."/>
            <person name="Steczkiewicz K."/>
            <person name="Drgas O."/>
            <person name="Orlowska M."/>
            <person name="Perlinska-Lenart U."/>
            <person name="Aleksandrzak-Piekarczyk T."/>
            <person name="Szatraj K."/>
            <person name="Zielenkiewicz U."/>
            <person name="Pilsyk S."/>
            <person name="Malc E."/>
            <person name="Mieczkowski P."/>
            <person name="Kruszewska J.S."/>
            <person name="Biernat P."/>
            <person name="Pawlowska J."/>
        </authorList>
    </citation>
    <scope>NUCLEOTIDE SEQUENCE</scope>
    <source>
        <strain evidence="2">WA0000051536</strain>
    </source>
</reference>
<comment type="caution">
    <text evidence="2">The sequence shown here is derived from an EMBL/GenBank/DDBJ whole genome shotgun (WGS) entry which is preliminary data.</text>
</comment>
<organism evidence="2 3">
    <name type="scientific">Umbelopsis vinacea</name>
    <dbReference type="NCBI Taxonomy" id="44442"/>
    <lineage>
        <taxon>Eukaryota</taxon>
        <taxon>Fungi</taxon>
        <taxon>Fungi incertae sedis</taxon>
        <taxon>Mucoromycota</taxon>
        <taxon>Mucoromycotina</taxon>
        <taxon>Umbelopsidomycetes</taxon>
        <taxon>Umbelopsidales</taxon>
        <taxon>Umbelopsidaceae</taxon>
        <taxon>Umbelopsis</taxon>
    </lineage>
</organism>
<feature type="region of interest" description="Disordered" evidence="1">
    <location>
        <begin position="263"/>
        <end position="326"/>
    </location>
</feature>
<dbReference type="EMBL" id="JAEPRA010000006">
    <property type="protein sequence ID" value="KAG2184288.1"/>
    <property type="molecule type" value="Genomic_DNA"/>
</dbReference>